<dbReference type="InterPro" id="IPR007267">
    <property type="entry name" value="GtrA_DPMS_TM"/>
</dbReference>
<organism evidence="8 9">
    <name type="scientific">Catenulispora acidiphila (strain DSM 44928 / JCM 14897 / NBRC 102108 / NRRL B-24433 / ID139908)</name>
    <dbReference type="NCBI Taxonomy" id="479433"/>
    <lineage>
        <taxon>Bacteria</taxon>
        <taxon>Bacillati</taxon>
        <taxon>Actinomycetota</taxon>
        <taxon>Actinomycetes</taxon>
        <taxon>Catenulisporales</taxon>
        <taxon>Catenulisporaceae</taxon>
        <taxon>Catenulispora</taxon>
    </lineage>
</organism>
<feature type="transmembrane region" description="Helical" evidence="6">
    <location>
        <begin position="87"/>
        <end position="108"/>
    </location>
</feature>
<feature type="transmembrane region" description="Helical" evidence="6">
    <location>
        <begin position="114"/>
        <end position="135"/>
    </location>
</feature>
<dbReference type="PANTHER" id="PTHR38459">
    <property type="entry name" value="PROPHAGE BACTOPRENOL-LINKED GLUCOSE TRANSLOCASE HOMOLOG"/>
    <property type="match status" value="1"/>
</dbReference>
<dbReference type="HOGENOM" id="CLU_112312_1_0_11"/>
<evidence type="ECO:0000313" key="9">
    <source>
        <dbReference type="Proteomes" id="UP000000851"/>
    </source>
</evidence>
<evidence type="ECO:0000256" key="5">
    <source>
        <dbReference type="ARBA" id="ARBA00023136"/>
    </source>
</evidence>
<dbReference type="InterPro" id="IPR051401">
    <property type="entry name" value="GtrA_CellWall_Glycosyl"/>
</dbReference>
<evidence type="ECO:0000256" key="6">
    <source>
        <dbReference type="SAM" id="Phobius"/>
    </source>
</evidence>
<feature type="transmembrane region" description="Helical" evidence="6">
    <location>
        <begin position="20"/>
        <end position="41"/>
    </location>
</feature>
<sequence length="148" mass="15798">MAAVGRRLPFGLARVVAPSLLGFAVINGFTFSVDLVLLTLAHRLLHWPYPAAVTVSYLTAFALSFVLNRAFNFRSHGALGPQTARYVVAVGVNYLVFVLGVGSGLTALGAGYTVARVLSGLAEGAYMYCVMRWVVFRNVDSTENAVGP</sequence>
<keyword evidence="9" id="KW-1185">Reference proteome</keyword>
<dbReference type="Pfam" id="PF04138">
    <property type="entry name" value="GtrA_DPMS_TM"/>
    <property type="match status" value="1"/>
</dbReference>
<dbReference type="STRING" id="479433.Caci_5257"/>
<dbReference type="eggNOG" id="COG2246">
    <property type="taxonomic scope" value="Bacteria"/>
</dbReference>
<comment type="similarity">
    <text evidence="2">Belongs to the GtrA family.</text>
</comment>
<dbReference type="KEGG" id="cai:Caci_5257"/>
<feature type="domain" description="GtrA/DPMS transmembrane" evidence="7">
    <location>
        <begin position="23"/>
        <end position="136"/>
    </location>
</feature>
<dbReference type="GO" id="GO:0000271">
    <property type="term" value="P:polysaccharide biosynthetic process"/>
    <property type="evidence" value="ECO:0007669"/>
    <property type="project" value="InterPro"/>
</dbReference>
<feature type="transmembrane region" description="Helical" evidence="6">
    <location>
        <begin position="47"/>
        <end position="67"/>
    </location>
</feature>
<dbReference type="EMBL" id="CP001700">
    <property type="protein sequence ID" value="ACU74116.1"/>
    <property type="molecule type" value="Genomic_DNA"/>
</dbReference>
<evidence type="ECO:0000256" key="1">
    <source>
        <dbReference type="ARBA" id="ARBA00004141"/>
    </source>
</evidence>
<name>C7Q7U9_CATAD</name>
<gene>
    <name evidence="8" type="ordered locus">Caci_5257</name>
</gene>
<evidence type="ECO:0000256" key="4">
    <source>
        <dbReference type="ARBA" id="ARBA00022989"/>
    </source>
</evidence>
<dbReference type="Proteomes" id="UP000000851">
    <property type="component" value="Chromosome"/>
</dbReference>
<keyword evidence="5 6" id="KW-0472">Membrane</keyword>
<dbReference type="OrthoDB" id="3259601at2"/>
<accession>C7Q7U9</accession>
<evidence type="ECO:0000313" key="8">
    <source>
        <dbReference type="EMBL" id="ACU74116.1"/>
    </source>
</evidence>
<comment type="subcellular location">
    <subcellularLocation>
        <location evidence="1">Membrane</location>
        <topology evidence="1">Multi-pass membrane protein</topology>
    </subcellularLocation>
</comment>
<proteinExistence type="inferred from homology"/>
<dbReference type="GO" id="GO:0005886">
    <property type="term" value="C:plasma membrane"/>
    <property type="evidence" value="ECO:0007669"/>
    <property type="project" value="TreeGrafter"/>
</dbReference>
<dbReference type="RefSeq" id="WP_015793845.1">
    <property type="nucleotide sequence ID" value="NC_013131.1"/>
</dbReference>
<dbReference type="PANTHER" id="PTHR38459:SF1">
    <property type="entry name" value="PROPHAGE BACTOPRENOL-LINKED GLUCOSE TRANSLOCASE HOMOLOG"/>
    <property type="match status" value="1"/>
</dbReference>
<evidence type="ECO:0000256" key="3">
    <source>
        <dbReference type="ARBA" id="ARBA00022692"/>
    </source>
</evidence>
<dbReference type="AlphaFoldDB" id="C7Q7U9"/>
<keyword evidence="3 6" id="KW-0812">Transmembrane</keyword>
<keyword evidence="4 6" id="KW-1133">Transmembrane helix</keyword>
<protein>
    <submittedName>
        <fullName evidence="8">GtrA family protein</fullName>
    </submittedName>
</protein>
<dbReference type="InParanoid" id="C7Q7U9"/>
<evidence type="ECO:0000259" key="7">
    <source>
        <dbReference type="Pfam" id="PF04138"/>
    </source>
</evidence>
<evidence type="ECO:0000256" key="2">
    <source>
        <dbReference type="ARBA" id="ARBA00009399"/>
    </source>
</evidence>
<reference evidence="8 9" key="1">
    <citation type="journal article" date="2009" name="Stand. Genomic Sci.">
        <title>Complete genome sequence of Catenulispora acidiphila type strain (ID 139908).</title>
        <authorList>
            <person name="Copeland A."/>
            <person name="Lapidus A."/>
            <person name="Glavina Del Rio T."/>
            <person name="Nolan M."/>
            <person name="Lucas S."/>
            <person name="Chen F."/>
            <person name="Tice H."/>
            <person name="Cheng J.F."/>
            <person name="Bruce D."/>
            <person name="Goodwin L."/>
            <person name="Pitluck S."/>
            <person name="Mikhailova N."/>
            <person name="Pati A."/>
            <person name="Ivanova N."/>
            <person name="Mavromatis K."/>
            <person name="Chen A."/>
            <person name="Palaniappan K."/>
            <person name="Chain P."/>
            <person name="Land M."/>
            <person name="Hauser L."/>
            <person name="Chang Y.J."/>
            <person name="Jeffries C.D."/>
            <person name="Chertkov O."/>
            <person name="Brettin T."/>
            <person name="Detter J.C."/>
            <person name="Han C."/>
            <person name="Ali Z."/>
            <person name="Tindall B.J."/>
            <person name="Goker M."/>
            <person name="Bristow J."/>
            <person name="Eisen J.A."/>
            <person name="Markowitz V."/>
            <person name="Hugenholtz P."/>
            <person name="Kyrpides N.C."/>
            <person name="Klenk H.P."/>
        </authorList>
    </citation>
    <scope>NUCLEOTIDE SEQUENCE [LARGE SCALE GENOMIC DNA]</scope>
    <source>
        <strain evidence="9">DSM 44928 / JCM 14897 / NBRC 102108 / NRRL B-24433 / ID139908</strain>
    </source>
</reference>